<reference evidence="2" key="1">
    <citation type="submission" date="2013-09" db="EMBL/GenBank/DDBJ databases">
        <authorList>
            <person name="Torriani S.F.F."/>
            <person name="Penselin D."/>
            <person name="Knogge W."/>
            <person name="Felder M."/>
            <person name="Taudien S."/>
            <person name="Platzer M."/>
            <person name="McDonald B.A."/>
            <person name="Brunner P.C."/>
        </authorList>
    </citation>
    <scope>NUCLEOTIDE SEQUENCE</scope>
</reference>
<dbReference type="EMBL" id="KF650574">
    <property type="protein sequence ID" value="AHC02399.1"/>
    <property type="molecule type" value="Genomic_DNA"/>
</dbReference>
<evidence type="ECO:0000313" key="2">
    <source>
        <dbReference type="EMBL" id="AHC02399.1"/>
    </source>
</evidence>
<geneLocation type="mitochondrion" evidence="2"/>
<keyword evidence="1" id="KW-1133">Transmembrane helix</keyword>
<keyword evidence="1" id="KW-0472">Membrane</keyword>
<protein>
    <submittedName>
        <fullName evidence="2">Uncharacterized protein</fullName>
    </submittedName>
</protein>
<name>V5W5Q3_9HELO</name>
<feature type="transmembrane region" description="Helical" evidence="1">
    <location>
        <begin position="66"/>
        <end position="88"/>
    </location>
</feature>
<dbReference type="AlphaFoldDB" id="V5W5Q3"/>
<keyword evidence="1" id="KW-0812">Transmembrane</keyword>
<evidence type="ECO:0000256" key="1">
    <source>
        <dbReference type="SAM" id="Phobius"/>
    </source>
</evidence>
<dbReference type="RefSeq" id="YP_008965406.1">
    <property type="nucleotide sequence ID" value="NC_023127.1"/>
</dbReference>
<reference evidence="2" key="2">
    <citation type="journal article" date="2014" name="Fungal Genet. Biol.">
        <title>Comparative analysis of mitochondrial genomes from closely related Rhynchosporium species reveals extensive intron invasion.</title>
        <authorList>
            <person name="Torriani S.F."/>
            <person name="Penselin D."/>
            <person name="Knogge W."/>
            <person name="Felder M."/>
            <person name="Taudien S."/>
            <person name="Platzer M."/>
            <person name="McDonald B.A."/>
            <person name="Brunner P.C."/>
        </authorList>
    </citation>
    <scope>NUCLEOTIDE SEQUENCE</scope>
</reference>
<sequence length="263" mass="30846">MFRNMWYFAQFYANSYRICKHWKVFVVARRAIESLNNLKNYIFVSFNGTGVIIPTKPPIGIQDIPLIPMDLSVALLLAFLLGSGYVIIRRLQHNTYIALRFQVVTMANGDTYSCLFDDKRRYDITLLSILYYFSDVKLVNIRIRTTNDRNIVALRFNNSKNKFKFDLWSRGAVINHIPSLFNVTPVSNLPTGRFDIDYPVCILWAEVPNFFIWKYMTEVLNIRVVNMGEVLEPDMYYQYTGILPIKGTRYNRCNDRIISDRLL</sequence>
<accession>V5W5Q3</accession>
<proteinExistence type="predicted"/>
<organism evidence="2">
    <name type="scientific">Rhynchobrunnera orthospora</name>
    <dbReference type="NCBI Taxonomy" id="210010"/>
    <lineage>
        <taxon>Eukaryota</taxon>
        <taxon>Fungi</taxon>
        <taxon>Dikarya</taxon>
        <taxon>Ascomycota</taxon>
        <taxon>Pezizomycotina</taxon>
        <taxon>Leotiomycetes</taxon>
        <taxon>Helotiales</taxon>
        <taxon>Ploettnerulaceae</taxon>
        <taxon>Rhynchobrunnera</taxon>
    </lineage>
</organism>
<keyword evidence="2" id="KW-0496">Mitochondrion</keyword>